<evidence type="ECO:0000313" key="3">
    <source>
        <dbReference type="Proteomes" id="UP000269591"/>
    </source>
</evidence>
<dbReference type="Proteomes" id="UP000269591">
    <property type="component" value="Unassembled WGS sequence"/>
</dbReference>
<proteinExistence type="predicted"/>
<evidence type="ECO:0000256" key="1">
    <source>
        <dbReference type="SAM" id="MobiDB-lite"/>
    </source>
</evidence>
<evidence type="ECO:0000313" key="2">
    <source>
        <dbReference type="EMBL" id="RNL39092.1"/>
    </source>
</evidence>
<accession>A0A3N0AW35</accession>
<feature type="region of interest" description="Disordered" evidence="1">
    <location>
        <begin position="131"/>
        <end position="211"/>
    </location>
</feature>
<reference evidence="3" key="1">
    <citation type="submission" date="2018-05" db="EMBL/GenBank/DDBJ databases">
        <title>Genome Sequencing of selected type strains of the family Eggerthellaceae.</title>
        <authorList>
            <person name="Danylec N."/>
            <person name="Stoll D.A."/>
            <person name="Doetsch A."/>
            <person name="Huch M."/>
        </authorList>
    </citation>
    <scope>NUCLEOTIDE SEQUENCE [LARGE SCALE GENOMIC DNA]</scope>
    <source>
        <strain evidence="3">DSM 24851</strain>
    </source>
</reference>
<dbReference type="AlphaFoldDB" id="A0A3N0AW35"/>
<dbReference type="OrthoDB" id="3544497at2"/>
<feature type="compositionally biased region" description="Polar residues" evidence="1">
    <location>
        <begin position="186"/>
        <end position="196"/>
    </location>
</feature>
<dbReference type="EMBL" id="QIBX01000014">
    <property type="protein sequence ID" value="RNL39092.1"/>
    <property type="molecule type" value="Genomic_DNA"/>
</dbReference>
<sequence length="396" mass="43328">MGNVIHRGKGSFTHVENTVFFDRELSLKAKGIYCQIRSLEGNPEWVFTIRGFASLVKDGVDSVSAGIKELESAGYIIRARRRGEAGRFLKAEEATWITLDDPAMHDAVAEELRAEGFAILSEFVRKDRAPKARDAAEEGCDAEKAQVVPRMGKSVSGPATSGKAISGKPRSGESGAINYSWDKAPESNQQPLSSSPREAGDEGGGGFEPYRRGEFPEEFERLCAMSIKPVASLRFKRSCLAVWEKRVAEGYLPGQIADAYAAYAESYRARNGDDGRLAKNLARWLEGDDGMPVWSDDPIPPDALGCDGEPLDMKGLAKADPGFAKLWRRVAARRSVILSLLYDRNPGASREEFEAECEADEALARHMEACEERYGRYLALCDSMEGGTAAGRRVAS</sequence>
<dbReference type="Pfam" id="PF13730">
    <property type="entry name" value="HTH_36"/>
    <property type="match status" value="1"/>
</dbReference>
<gene>
    <name evidence="2" type="ORF">DMP06_08175</name>
</gene>
<comment type="caution">
    <text evidence="2">The sequence shown here is derived from an EMBL/GenBank/DDBJ whole genome shotgun (WGS) entry which is preliminary data.</text>
</comment>
<organism evidence="2 3">
    <name type="scientific">Slackia equolifaciens</name>
    <dbReference type="NCBI Taxonomy" id="498718"/>
    <lineage>
        <taxon>Bacteria</taxon>
        <taxon>Bacillati</taxon>
        <taxon>Actinomycetota</taxon>
        <taxon>Coriobacteriia</taxon>
        <taxon>Eggerthellales</taxon>
        <taxon>Eggerthellaceae</taxon>
        <taxon>Slackia</taxon>
    </lineage>
</organism>
<name>A0A3N0AW35_9ACTN</name>
<protein>
    <recommendedName>
        <fullName evidence="4">Helix-turn-helix domain-containing protein</fullName>
    </recommendedName>
</protein>
<feature type="compositionally biased region" description="Basic and acidic residues" evidence="1">
    <location>
        <begin position="131"/>
        <end position="144"/>
    </location>
</feature>
<evidence type="ECO:0008006" key="4">
    <source>
        <dbReference type="Google" id="ProtNLM"/>
    </source>
</evidence>
<dbReference type="RefSeq" id="WP_123209247.1">
    <property type="nucleotide sequence ID" value="NZ_JBHTHO010000050.1"/>
</dbReference>
<keyword evidence="3" id="KW-1185">Reference proteome</keyword>